<reference evidence="6 7" key="1">
    <citation type="journal article" date="2016" name="Mol. Biol. Evol.">
        <title>Comparative Genomics of Early-Diverging Mushroom-Forming Fungi Provides Insights into the Origins of Lignocellulose Decay Capabilities.</title>
        <authorList>
            <person name="Nagy L.G."/>
            <person name="Riley R."/>
            <person name="Tritt A."/>
            <person name="Adam C."/>
            <person name="Daum C."/>
            <person name="Floudas D."/>
            <person name="Sun H."/>
            <person name="Yadav J.S."/>
            <person name="Pangilinan J."/>
            <person name="Larsson K.H."/>
            <person name="Matsuura K."/>
            <person name="Barry K."/>
            <person name="Labutti K."/>
            <person name="Kuo R."/>
            <person name="Ohm R.A."/>
            <person name="Bhattacharya S.S."/>
            <person name="Shirouzu T."/>
            <person name="Yoshinaga Y."/>
            <person name="Martin F.M."/>
            <person name="Grigoriev I.V."/>
            <person name="Hibbett D.S."/>
        </authorList>
    </citation>
    <scope>NUCLEOTIDE SEQUENCE [LARGE SCALE GENOMIC DNA]</scope>
    <source>
        <strain evidence="6 7">TUFC12733</strain>
    </source>
</reference>
<keyword evidence="7" id="KW-1185">Reference proteome</keyword>
<accession>A0A167IVW9</accession>
<evidence type="ECO:0000313" key="6">
    <source>
        <dbReference type="EMBL" id="KZO93018.1"/>
    </source>
</evidence>
<dbReference type="AlphaFoldDB" id="A0A167IVW9"/>
<evidence type="ECO:0000256" key="5">
    <source>
        <dbReference type="SAM" id="MobiDB-lite"/>
    </source>
</evidence>
<dbReference type="PANTHER" id="PTHR18934:SF91">
    <property type="entry name" value="PRE-MRNA-SPLICING FACTOR ATP-DEPENDENT RNA HELICASE PRP16"/>
    <property type="match status" value="1"/>
</dbReference>
<dbReference type="GO" id="GO:0034458">
    <property type="term" value="F:3'-5' RNA helicase activity"/>
    <property type="evidence" value="ECO:0007669"/>
    <property type="project" value="TreeGrafter"/>
</dbReference>
<proteinExistence type="predicted"/>
<dbReference type="Gene3D" id="3.40.50.300">
    <property type="entry name" value="P-loop containing nucleotide triphosphate hydrolases"/>
    <property type="match status" value="1"/>
</dbReference>
<dbReference type="Proteomes" id="UP000076738">
    <property type="component" value="Unassembled WGS sequence"/>
</dbReference>
<name>A0A167IVW9_CALVF</name>
<sequence>MPLSVLPIHSQMPADLQAESPRAHLGRAAQGHRRDQHHQDVLTVDDILYVVDGGYSKVGMVGLQSTPISHANANQLTRRTGLAGSSRCYRLRTERALMPFSASRPCWRLNS</sequence>
<gene>
    <name evidence="6" type="ORF">CALVIDRAFT_601113</name>
</gene>
<organism evidence="6 7">
    <name type="scientific">Calocera viscosa (strain TUFC12733)</name>
    <dbReference type="NCBI Taxonomy" id="1330018"/>
    <lineage>
        <taxon>Eukaryota</taxon>
        <taxon>Fungi</taxon>
        <taxon>Dikarya</taxon>
        <taxon>Basidiomycota</taxon>
        <taxon>Agaricomycotina</taxon>
        <taxon>Dacrymycetes</taxon>
        <taxon>Dacrymycetales</taxon>
        <taxon>Dacrymycetaceae</taxon>
        <taxon>Calocera</taxon>
    </lineage>
</organism>
<dbReference type="GO" id="GO:0005524">
    <property type="term" value="F:ATP binding"/>
    <property type="evidence" value="ECO:0007669"/>
    <property type="project" value="UniProtKB-KW"/>
</dbReference>
<evidence type="ECO:0000313" key="7">
    <source>
        <dbReference type="Proteomes" id="UP000076738"/>
    </source>
</evidence>
<dbReference type="PANTHER" id="PTHR18934">
    <property type="entry name" value="ATP-DEPENDENT RNA HELICASE"/>
    <property type="match status" value="1"/>
</dbReference>
<evidence type="ECO:0000256" key="3">
    <source>
        <dbReference type="ARBA" id="ARBA00022806"/>
    </source>
</evidence>
<evidence type="ECO:0000256" key="2">
    <source>
        <dbReference type="ARBA" id="ARBA00022801"/>
    </source>
</evidence>
<keyword evidence="1" id="KW-0547">Nucleotide-binding</keyword>
<evidence type="ECO:0000256" key="4">
    <source>
        <dbReference type="ARBA" id="ARBA00022840"/>
    </source>
</evidence>
<dbReference type="EMBL" id="KV417305">
    <property type="protein sequence ID" value="KZO93018.1"/>
    <property type="molecule type" value="Genomic_DNA"/>
</dbReference>
<feature type="region of interest" description="Disordered" evidence="5">
    <location>
        <begin position="17"/>
        <end position="36"/>
    </location>
</feature>
<dbReference type="GO" id="GO:0016787">
    <property type="term" value="F:hydrolase activity"/>
    <property type="evidence" value="ECO:0007669"/>
    <property type="project" value="UniProtKB-KW"/>
</dbReference>
<keyword evidence="4" id="KW-0067">ATP-binding</keyword>
<keyword evidence="3" id="KW-0347">Helicase</keyword>
<dbReference type="STRING" id="1330018.A0A167IVW9"/>
<dbReference type="OrthoDB" id="10253254at2759"/>
<dbReference type="GO" id="GO:0003723">
    <property type="term" value="F:RNA binding"/>
    <property type="evidence" value="ECO:0007669"/>
    <property type="project" value="TreeGrafter"/>
</dbReference>
<evidence type="ECO:0000256" key="1">
    <source>
        <dbReference type="ARBA" id="ARBA00022741"/>
    </source>
</evidence>
<protein>
    <submittedName>
        <fullName evidence="6">Uncharacterized protein</fullName>
    </submittedName>
</protein>
<dbReference type="InterPro" id="IPR027417">
    <property type="entry name" value="P-loop_NTPase"/>
</dbReference>
<keyword evidence="2" id="KW-0378">Hydrolase</keyword>